<dbReference type="Proteomes" id="UP001163105">
    <property type="component" value="Unassembled WGS sequence"/>
</dbReference>
<name>A0AB34FIQ0_9HYPO</name>
<dbReference type="Gene3D" id="3.50.50.60">
    <property type="entry name" value="FAD/NAD(P)-binding domain"/>
    <property type="match status" value="1"/>
</dbReference>
<organism evidence="2 3">
    <name type="scientific">Purpureocillium lavendulum</name>
    <dbReference type="NCBI Taxonomy" id="1247861"/>
    <lineage>
        <taxon>Eukaryota</taxon>
        <taxon>Fungi</taxon>
        <taxon>Dikarya</taxon>
        <taxon>Ascomycota</taxon>
        <taxon>Pezizomycotina</taxon>
        <taxon>Sordariomycetes</taxon>
        <taxon>Hypocreomycetidae</taxon>
        <taxon>Hypocreales</taxon>
        <taxon>Ophiocordycipitaceae</taxon>
        <taxon>Purpureocillium</taxon>
    </lineage>
</organism>
<protein>
    <submittedName>
        <fullName evidence="2">Uncharacterized protein</fullName>
    </submittedName>
</protein>
<dbReference type="InterPro" id="IPR036188">
    <property type="entry name" value="FAD/NAD-bd_sf"/>
</dbReference>
<reference evidence="2" key="1">
    <citation type="submission" date="2023-01" db="EMBL/GenBank/DDBJ databases">
        <title>The growth and conidiation of Purpureocillium lavendulum are regulated by nitrogen source and histone H3K14 acetylation.</title>
        <authorList>
            <person name="Tang P."/>
            <person name="Han J."/>
            <person name="Zhang C."/>
            <person name="Tang P."/>
            <person name="Qi F."/>
            <person name="Zhang K."/>
            <person name="Liang L."/>
        </authorList>
    </citation>
    <scope>NUCLEOTIDE SEQUENCE</scope>
    <source>
        <strain evidence="2">YMF1.00683</strain>
    </source>
</reference>
<dbReference type="SUPFAM" id="SSF51905">
    <property type="entry name" value="FAD/NAD(P)-binding domain"/>
    <property type="match status" value="1"/>
</dbReference>
<dbReference type="AlphaFoldDB" id="A0AB34FIQ0"/>
<evidence type="ECO:0000313" key="3">
    <source>
        <dbReference type="Proteomes" id="UP001163105"/>
    </source>
</evidence>
<accession>A0AB34FIQ0</accession>
<sequence length="482" mass="52097">MRLAAQVPILLVVDFCQAHLAPSGAPAPVAIDVDVAIIGGGSSGIHAAIRLKDAGAKVVVIEKKSQIGGHAETYRHLKTGILSNVGVVLFENTEIVKNYFARLRVPMGNHDQRVGPKARESYDFSTGLFIPEPNSTTSAAIEKDISNALHAFSKNILSKYPWVDEGYFLPEPIPEELTVPFGQMALRYNFTALLPTIARLNWYAGNISTIPALYGIKSFGHGLLRSFTSHFIVCASGNTRTLYDAAAAALGDTVLLNAMIIYANRQNGGSEPAARRVSLVVQQPNEAPKHIRARKLLVAIPPTAENIRIFDLSESERSLFSKFSALGYVTGVAELPGLNSSLENVGAFTPYHMPVIPGSIGLYKLGFPNGYQIGVAFDGVNYAEADAQAIVRKELHTLGAVGAVPPDSSRVVTFPFVSNHAPYNMRVSGEEIGKGFYRELLGLQGTRNTYWTGATFAGHNSGVIWRWNEGVVLPALKNDLQL</sequence>
<dbReference type="PANTHER" id="PTHR43734">
    <property type="entry name" value="PHYTOENE DESATURASE"/>
    <property type="match status" value="1"/>
</dbReference>
<keyword evidence="1" id="KW-0732">Signal</keyword>
<dbReference type="Gene3D" id="1.10.405.20">
    <property type="match status" value="1"/>
</dbReference>
<feature type="chain" id="PRO_5044212221" evidence="1">
    <location>
        <begin position="19"/>
        <end position="482"/>
    </location>
</feature>
<evidence type="ECO:0000256" key="1">
    <source>
        <dbReference type="SAM" id="SignalP"/>
    </source>
</evidence>
<comment type="caution">
    <text evidence="2">The sequence shown here is derived from an EMBL/GenBank/DDBJ whole genome shotgun (WGS) entry which is preliminary data.</text>
</comment>
<proteinExistence type="predicted"/>
<feature type="signal peptide" evidence="1">
    <location>
        <begin position="1"/>
        <end position="18"/>
    </location>
</feature>
<dbReference type="Pfam" id="PF13450">
    <property type="entry name" value="NAD_binding_8"/>
    <property type="match status" value="1"/>
</dbReference>
<gene>
    <name evidence="2" type="ORF">O9K51_08771</name>
</gene>
<dbReference type="EMBL" id="JAQHRD010000008">
    <property type="protein sequence ID" value="KAJ6438180.1"/>
    <property type="molecule type" value="Genomic_DNA"/>
</dbReference>
<dbReference type="Gene3D" id="3.30.70.1990">
    <property type="match status" value="1"/>
</dbReference>
<keyword evidence="3" id="KW-1185">Reference proteome</keyword>
<dbReference type="PANTHER" id="PTHR43734:SF1">
    <property type="entry name" value="PHYTOENE DESATURASE"/>
    <property type="match status" value="1"/>
</dbReference>
<evidence type="ECO:0000313" key="2">
    <source>
        <dbReference type="EMBL" id="KAJ6438180.1"/>
    </source>
</evidence>